<dbReference type="Proteomes" id="UP000327011">
    <property type="component" value="Unassembled WGS sequence"/>
</dbReference>
<dbReference type="AlphaFoldDB" id="A0A5J5KBW0"/>
<dbReference type="GO" id="GO:0004400">
    <property type="term" value="F:histidinol-phosphate transaminase activity"/>
    <property type="evidence" value="ECO:0007669"/>
    <property type="project" value="UniProtKB-EC"/>
</dbReference>
<keyword evidence="4 11" id="KW-0032">Aminotransferase</keyword>
<dbReference type="Gene3D" id="3.40.640.10">
    <property type="entry name" value="Type I PLP-dependent aspartate aminotransferase-like (Major domain)"/>
    <property type="match status" value="1"/>
</dbReference>
<evidence type="ECO:0000256" key="3">
    <source>
        <dbReference type="ARBA" id="ARBA00012748"/>
    </source>
</evidence>
<sequence>MRTLSCSAPDLAGRIARRHFVGQDRVAVAADADELIRLLAASHHADPRPAVINAQTRRGHADSLRAAGMPFVELPLRDYRICAEELCARMAHGAGMVVVAHPHDPTGGVLGAESVRSLCAAARRYGTLVVFDESSAEFALGPGFTSARWNARYGSHVCVLRTYGSPGFGYLIGAPAVVGRLPAPRPPAAAPAHDVVVLERLRAANRSARESLCRGLAELGVEFLPSAADFVLVRLPGTASRVAEELRAAGHSSAADMAPIGLRDHLRVPVGREDDVAALLGLLRTVLAASPAVG</sequence>
<dbReference type="InterPro" id="IPR050106">
    <property type="entry name" value="HistidinolP_aminotransfase"/>
</dbReference>
<dbReference type="GO" id="GO:0030170">
    <property type="term" value="F:pyridoxal phosphate binding"/>
    <property type="evidence" value="ECO:0007669"/>
    <property type="project" value="InterPro"/>
</dbReference>
<keyword evidence="12" id="KW-1185">Reference proteome</keyword>
<comment type="similarity">
    <text evidence="2">Belongs to the class-II pyridoxal-phosphate-dependent aminotransferase family. Histidinol-phosphate aminotransferase subfamily.</text>
</comment>
<evidence type="ECO:0000256" key="4">
    <source>
        <dbReference type="ARBA" id="ARBA00022576"/>
    </source>
</evidence>
<comment type="catalytic activity">
    <reaction evidence="9">
        <text>L-histidinol phosphate + 2-oxoglutarate = 3-(imidazol-4-yl)-2-oxopropyl phosphate + L-glutamate</text>
        <dbReference type="Rhea" id="RHEA:23744"/>
        <dbReference type="ChEBI" id="CHEBI:16810"/>
        <dbReference type="ChEBI" id="CHEBI:29985"/>
        <dbReference type="ChEBI" id="CHEBI:57766"/>
        <dbReference type="ChEBI" id="CHEBI:57980"/>
        <dbReference type="EC" id="2.6.1.9"/>
    </reaction>
</comment>
<evidence type="ECO:0000256" key="7">
    <source>
        <dbReference type="ARBA" id="ARBA00022898"/>
    </source>
</evidence>
<dbReference type="PANTHER" id="PTHR43643">
    <property type="entry name" value="HISTIDINOL-PHOSPHATE AMINOTRANSFERASE 2"/>
    <property type="match status" value="1"/>
</dbReference>
<accession>A0A5J5KBW0</accession>
<dbReference type="InterPro" id="IPR015421">
    <property type="entry name" value="PyrdxlP-dep_Trfase_major"/>
</dbReference>
<evidence type="ECO:0000313" key="12">
    <source>
        <dbReference type="Proteomes" id="UP000327011"/>
    </source>
</evidence>
<dbReference type="SUPFAM" id="SSF53383">
    <property type="entry name" value="PLP-dependent transferases"/>
    <property type="match status" value="1"/>
</dbReference>
<comment type="caution">
    <text evidence="11">The sequence shown here is derived from an EMBL/GenBank/DDBJ whole genome shotgun (WGS) entry which is preliminary data.</text>
</comment>
<keyword evidence="5" id="KW-0028">Amino-acid biosynthesis</keyword>
<evidence type="ECO:0000259" key="10">
    <source>
        <dbReference type="Pfam" id="PF00155"/>
    </source>
</evidence>
<evidence type="ECO:0000256" key="8">
    <source>
        <dbReference type="ARBA" id="ARBA00023102"/>
    </source>
</evidence>
<keyword evidence="7" id="KW-0663">Pyridoxal phosphate</keyword>
<gene>
    <name evidence="11" type="ORF">F5972_00535</name>
</gene>
<dbReference type="Pfam" id="PF00155">
    <property type="entry name" value="Aminotran_1_2"/>
    <property type="match status" value="1"/>
</dbReference>
<evidence type="ECO:0000313" key="11">
    <source>
        <dbReference type="EMBL" id="KAA9381374.1"/>
    </source>
</evidence>
<dbReference type="RefSeq" id="WP_150929998.1">
    <property type="nucleotide sequence ID" value="NZ_VYTZ01000001.1"/>
</dbReference>
<evidence type="ECO:0000256" key="6">
    <source>
        <dbReference type="ARBA" id="ARBA00022679"/>
    </source>
</evidence>
<comment type="pathway">
    <text evidence="1">Amino-acid biosynthesis; L-histidine biosynthesis; L-histidine from 5-phospho-alpha-D-ribose 1-diphosphate: step 7/9.</text>
</comment>
<dbReference type="PANTHER" id="PTHR43643:SF6">
    <property type="entry name" value="HISTIDINOL-PHOSPHATE AMINOTRANSFERASE"/>
    <property type="match status" value="1"/>
</dbReference>
<evidence type="ECO:0000256" key="9">
    <source>
        <dbReference type="ARBA" id="ARBA00047481"/>
    </source>
</evidence>
<dbReference type="EC" id="2.6.1.9" evidence="3"/>
<evidence type="ECO:0000256" key="1">
    <source>
        <dbReference type="ARBA" id="ARBA00005011"/>
    </source>
</evidence>
<feature type="domain" description="Aminotransferase class I/classII large" evidence="10">
    <location>
        <begin position="8"/>
        <end position="277"/>
    </location>
</feature>
<dbReference type="InterPro" id="IPR004839">
    <property type="entry name" value="Aminotransferase_I/II_large"/>
</dbReference>
<keyword evidence="8" id="KW-0368">Histidine biosynthesis</keyword>
<keyword evidence="6 11" id="KW-0808">Transferase</keyword>
<dbReference type="GO" id="GO:0000105">
    <property type="term" value="P:L-histidine biosynthetic process"/>
    <property type="evidence" value="ECO:0007669"/>
    <property type="project" value="UniProtKB-KW"/>
</dbReference>
<organism evidence="11 12">
    <name type="scientific">Microbispora cellulosiformans</name>
    <dbReference type="NCBI Taxonomy" id="2614688"/>
    <lineage>
        <taxon>Bacteria</taxon>
        <taxon>Bacillati</taxon>
        <taxon>Actinomycetota</taxon>
        <taxon>Actinomycetes</taxon>
        <taxon>Streptosporangiales</taxon>
        <taxon>Streptosporangiaceae</taxon>
        <taxon>Microbispora</taxon>
    </lineage>
</organism>
<evidence type="ECO:0000256" key="2">
    <source>
        <dbReference type="ARBA" id="ARBA00007970"/>
    </source>
</evidence>
<protein>
    <recommendedName>
        <fullName evidence="3">histidinol-phosphate transaminase</fullName>
        <ecNumber evidence="3">2.6.1.9</ecNumber>
    </recommendedName>
</protein>
<dbReference type="InterPro" id="IPR015422">
    <property type="entry name" value="PyrdxlP-dep_Trfase_small"/>
</dbReference>
<reference evidence="11 12" key="1">
    <citation type="submission" date="2019-09" db="EMBL/GenBank/DDBJ databases">
        <title>Screening of Novel Bioactive Compounds from Soil-Associated.</title>
        <authorList>
            <person name="Gong X."/>
        </authorList>
    </citation>
    <scope>NUCLEOTIDE SEQUENCE [LARGE SCALE GENOMIC DNA]</scope>
    <source>
        <strain evidence="11 12">Gxj-6</strain>
    </source>
</reference>
<dbReference type="Gene3D" id="3.90.1150.10">
    <property type="entry name" value="Aspartate Aminotransferase, domain 1"/>
    <property type="match status" value="1"/>
</dbReference>
<dbReference type="EMBL" id="VYTZ01000001">
    <property type="protein sequence ID" value="KAA9381374.1"/>
    <property type="molecule type" value="Genomic_DNA"/>
</dbReference>
<dbReference type="InterPro" id="IPR015424">
    <property type="entry name" value="PyrdxlP-dep_Trfase"/>
</dbReference>
<evidence type="ECO:0000256" key="5">
    <source>
        <dbReference type="ARBA" id="ARBA00022605"/>
    </source>
</evidence>
<name>A0A5J5KBW0_9ACTN</name>
<proteinExistence type="inferred from homology"/>